<accession>W7YLB0</accession>
<feature type="domain" description="Endonuclease YhcR N-terminal" evidence="1">
    <location>
        <begin position="41"/>
        <end position="139"/>
    </location>
</feature>
<dbReference type="EMBL" id="BAVZ01000007">
    <property type="protein sequence ID" value="GAF08538.1"/>
    <property type="molecule type" value="Genomic_DNA"/>
</dbReference>
<dbReference type="InterPro" id="IPR045939">
    <property type="entry name" value="YhcR_N"/>
</dbReference>
<gene>
    <name evidence="2" type="ORF">JCM16418_2620</name>
</gene>
<dbReference type="Pfam" id="PF19886">
    <property type="entry name" value="DUF6359"/>
    <property type="match status" value="1"/>
</dbReference>
<name>W7YLB0_9BACL</name>
<protein>
    <submittedName>
        <fullName evidence="2">5'-nucleotidase</fullName>
    </submittedName>
</protein>
<evidence type="ECO:0000259" key="1">
    <source>
        <dbReference type="Pfam" id="PF19886"/>
    </source>
</evidence>
<evidence type="ECO:0000313" key="2">
    <source>
        <dbReference type="EMBL" id="GAF08538.1"/>
    </source>
</evidence>
<dbReference type="AlphaFoldDB" id="W7YLB0"/>
<comment type="caution">
    <text evidence="2">The sequence shown here is derived from an EMBL/GenBank/DDBJ whole genome shotgun (WGS) entry which is preliminary data.</text>
</comment>
<reference evidence="2 3" key="1">
    <citation type="journal article" date="2014" name="Genome Announc.">
        <title>Draft Genome Sequence of Paenibacillus pini JCM 16418T, Isolated from the Rhizosphere of Pine Tree.</title>
        <authorList>
            <person name="Yuki M."/>
            <person name="Oshima K."/>
            <person name="Suda W."/>
            <person name="Oshida Y."/>
            <person name="Kitamura K."/>
            <person name="Iida Y."/>
            <person name="Hattori M."/>
            <person name="Ohkuma M."/>
        </authorList>
    </citation>
    <scope>NUCLEOTIDE SEQUENCE [LARGE SCALE GENOMIC DNA]</scope>
    <source>
        <strain evidence="2 3">JCM 16418</strain>
    </source>
</reference>
<dbReference type="Proteomes" id="UP000019364">
    <property type="component" value="Unassembled WGS sequence"/>
</dbReference>
<organism evidence="2 3">
    <name type="scientific">Paenibacillus pini JCM 16418</name>
    <dbReference type="NCBI Taxonomy" id="1236976"/>
    <lineage>
        <taxon>Bacteria</taxon>
        <taxon>Bacillati</taxon>
        <taxon>Bacillota</taxon>
        <taxon>Bacilli</taxon>
        <taxon>Bacillales</taxon>
        <taxon>Paenibacillaceae</taxon>
        <taxon>Paenibacillus</taxon>
    </lineage>
</organism>
<evidence type="ECO:0000313" key="3">
    <source>
        <dbReference type="Proteomes" id="UP000019364"/>
    </source>
</evidence>
<dbReference type="eggNOG" id="COG4085">
    <property type="taxonomic scope" value="Bacteria"/>
</dbReference>
<proteinExistence type="predicted"/>
<sequence>MKRMNRNNRKRQWAASLVAILFVMVSVFNVLSGQASADTPLTVAQAIAKNNNGSNAVVEGFIVGEVFNSKPIFTNFGDDFNLLIADTPGEQDKTKLIDVQIPSNFRAQFGLKTNPTLVGKKIQVTGTLATYSSMNGINQQLHSHLRARLVGVAVERHQIRQILVARIWAYLLHYRME</sequence>
<keyword evidence="3" id="KW-1185">Reference proteome</keyword>
<dbReference type="STRING" id="1236976.JCM16418_2620"/>